<keyword evidence="3" id="KW-1185">Reference proteome</keyword>
<proteinExistence type="predicted"/>
<dbReference type="RefSeq" id="WP_090616899.1">
    <property type="nucleotide sequence ID" value="NZ_FOFD01000002.1"/>
</dbReference>
<reference evidence="3" key="1">
    <citation type="submission" date="2016-10" db="EMBL/GenBank/DDBJ databases">
        <authorList>
            <person name="Varghese N."/>
            <person name="Submissions S."/>
        </authorList>
    </citation>
    <scope>NUCLEOTIDE SEQUENCE [LARGE SCALE GENOMIC DNA]</scope>
    <source>
        <strain evidence="3">DSM 25055</strain>
    </source>
</reference>
<evidence type="ECO:0000256" key="1">
    <source>
        <dbReference type="SAM" id="MobiDB-lite"/>
    </source>
</evidence>
<evidence type="ECO:0000313" key="3">
    <source>
        <dbReference type="Proteomes" id="UP000199114"/>
    </source>
</evidence>
<accession>A0A1H9GMY4</accession>
<dbReference type="Proteomes" id="UP000199114">
    <property type="component" value="Unassembled WGS sequence"/>
</dbReference>
<dbReference type="EMBL" id="FOFD01000002">
    <property type="protein sequence ID" value="SEQ51487.1"/>
    <property type="molecule type" value="Genomic_DNA"/>
</dbReference>
<feature type="region of interest" description="Disordered" evidence="1">
    <location>
        <begin position="1"/>
        <end position="79"/>
    </location>
</feature>
<dbReference type="AlphaFoldDB" id="A0A1H9GMY4"/>
<evidence type="ECO:0000313" key="2">
    <source>
        <dbReference type="EMBL" id="SEQ51487.1"/>
    </source>
</evidence>
<organism evidence="2 3">
    <name type="scientific">Natrinema salaciae</name>
    <dbReference type="NCBI Taxonomy" id="1186196"/>
    <lineage>
        <taxon>Archaea</taxon>
        <taxon>Methanobacteriati</taxon>
        <taxon>Methanobacteriota</taxon>
        <taxon>Stenosarchaea group</taxon>
        <taxon>Halobacteria</taxon>
        <taxon>Halobacteriales</taxon>
        <taxon>Natrialbaceae</taxon>
        <taxon>Natrinema</taxon>
    </lineage>
</organism>
<protein>
    <submittedName>
        <fullName evidence="2">Uncharacterized protein</fullName>
    </submittedName>
</protein>
<name>A0A1H9GMY4_9EURY</name>
<sequence length="79" mass="8583">MNDGDSGQPFEDTAPDDSPSPLARNVRSAVKEASNADDIERVQPDLGRLETLADNYPDNEERRSLRTAARNGRAGGAER</sequence>
<gene>
    <name evidence="2" type="ORF">SAMN04489841_1939</name>
</gene>